<sequence length="1337" mass="147315">MNRKSSQTCKAARTSFLVPSFGFTALSEEVPEERPWAQRGLVCVRCNRKGSAVDFLSDGRYCSEWCRQQGQQDDLKSQGEDSVTNGTAVGAGRKRPRPSDRADEETDGVLEPLAEDDEDYEEKESRRPLRGAPRGRRKRRGDAALLRQSVPYGGKKKSWCWASYLEQNRAIAAPSKLFKEVCGHRVRLHFDKYSDCYDFWVNCNSPDIHPVGWCEKTCHKLHPPKGMKSEAFSWCSYLKTSKAQAAPKALFDNHNATVTPLGFRIGMKLEAVDKKNPSFICVATVTDMVDSRFLVHFDDWDESYDYWCDATSPYIHPIGWCQENGKILTTPPGYRGSGGFSWEKYLEDTGSLPAHARAFKAVHFDGWMDEYDYWIDTDSPDIHPAGWCAKTGHPLRPPIKTCGNVSNWMCWGVTARPASVSGATVSSERAAGRCEPGPKRREHVPRASANCAGTGPARGLQICSTSQAATGGRDESFTKERERGEGGRGREREKTERSAVGCPYSDINMNKDSVLPDRLSGEMPGSGVGRPRRADTNLTTPPDTPLDTPPDTPLDTQDKPVRPGTSHLDKPNTATATVETPSKKAVGTETKRRVGRPCKTRKVVEPVQEEEVESEVSSIVESKVLVESVFGSALVENVVGLVLVDSVVGSVLVENVLGPAQTLLLTRESDRHRPNTGRGTGKGDPLSDNVAAQVSRQTLTVRERVALTAGILIADGPDTEHHRRWNGSLLTTLAHDWFSKIGMSHMPRGDKVTDLLRLSGGHTCPDCQDDRPAQIVRVTDLLSRADSTTGAAPVRVYAVLHPLSQQAALLGPAQQAPPIGGWHHSQHSGHLERGGGLPVVVVMIATGGVITGLAALKRQDSSRSQHHLPIQSPAPPSEKKQPKRKPRTDVVVVRGKIRLYSPSGFFLALGVLILVVGVVMAVLGYWPHKDHQRAAESKHGNKTQMARERVGAVARFFEQHLRSEKMKMLGPFTMGIGIFIFICANAILHENRDRETKVIHMRDMYSTVIDIHSLRLKEQRCMNGAYPGPSADHERRPFGYDGQYASRLAANTLMTLSGLASDPRFSRRTSSAEDEEGSSSLGPLSPGYKGRSGSIFGFQPEGVHRWEEKRGDLKKCQTRSIVSSSISAFTLPVIKLNNCVIDEPDIDSITEDSEHQQAQSRPQSTESLTVPVPDISKAFKPPAALLFRSKSAMDSPTSPPASASSPSSLSPALSSGRYLTPGAARKDFGSNNSLHMLSAHSKSLDLERGGTTLTVQPEQRRHPSWPRLDRSNSKGYTRLENKEDPMDRLLVPPVAIKRDYTKKEKLLMISRSHNNLSFEHDEFMNSTLKRGISETRF</sequence>
<evidence type="ECO:0000256" key="3">
    <source>
        <dbReference type="ARBA" id="ARBA00022692"/>
    </source>
</evidence>
<feature type="transmembrane region" description="Helical" evidence="8">
    <location>
        <begin position="835"/>
        <end position="856"/>
    </location>
</feature>
<comment type="subcellular location">
    <subcellularLocation>
        <location evidence="1">Membrane</location>
        <topology evidence="1">Multi-pass membrane protein</topology>
    </subcellularLocation>
</comment>
<dbReference type="CDD" id="cd20135">
    <property type="entry name" value="MBT_L3MBTL3_rpt2"/>
    <property type="match status" value="1"/>
</dbReference>
<keyword evidence="4 8" id="KW-1133">Transmembrane helix</keyword>
<feature type="repeat" description="MBT" evidence="6">
    <location>
        <begin position="118"/>
        <end position="224"/>
    </location>
</feature>
<comment type="caution">
    <text evidence="9">The sequence shown here is derived from an EMBL/GenBank/DDBJ whole genome shotgun (WGS) entry which is preliminary data.</text>
</comment>
<evidence type="ECO:0000256" key="2">
    <source>
        <dbReference type="ARBA" id="ARBA00005308"/>
    </source>
</evidence>
<feature type="compositionally biased region" description="Basic and acidic residues" evidence="7">
    <location>
        <begin position="430"/>
        <end position="439"/>
    </location>
</feature>
<protein>
    <submittedName>
        <fullName evidence="9">Uncharacterized protein</fullName>
    </submittedName>
</protein>
<feature type="region of interest" description="Disordered" evidence="7">
    <location>
        <begin position="1151"/>
        <end position="1174"/>
    </location>
</feature>
<keyword evidence="3 8" id="KW-0812">Transmembrane</keyword>
<feature type="region of interest" description="Disordered" evidence="7">
    <location>
        <begin position="1191"/>
        <end position="1216"/>
    </location>
</feature>
<feature type="repeat" description="MBT" evidence="6">
    <location>
        <begin position="232"/>
        <end position="331"/>
    </location>
</feature>
<gene>
    <name evidence="9" type="ORF">P4O66_003681</name>
</gene>
<dbReference type="Pfam" id="PF02820">
    <property type="entry name" value="MBT"/>
    <property type="match status" value="3"/>
</dbReference>
<dbReference type="SMART" id="SM00561">
    <property type="entry name" value="MBT"/>
    <property type="match status" value="3"/>
</dbReference>
<dbReference type="PANTHER" id="PTHR31815">
    <property type="entry name" value="AGAP005329-PA"/>
    <property type="match status" value="1"/>
</dbReference>
<feature type="region of interest" description="Disordered" evidence="7">
    <location>
        <begin position="667"/>
        <end position="689"/>
    </location>
</feature>
<feature type="region of interest" description="Disordered" evidence="7">
    <location>
        <begin position="421"/>
        <end position="594"/>
    </location>
</feature>
<dbReference type="Gene3D" id="2.30.30.140">
    <property type="match status" value="3"/>
</dbReference>
<keyword evidence="10" id="KW-1185">Reference proteome</keyword>
<feature type="compositionally biased region" description="Basic and acidic residues" evidence="7">
    <location>
        <begin position="1267"/>
        <end position="1281"/>
    </location>
</feature>
<dbReference type="Proteomes" id="UP001239994">
    <property type="component" value="Unassembled WGS sequence"/>
</dbReference>
<comment type="similarity">
    <text evidence="2">Belongs to the TMEM200 family.</text>
</comment>
<evidence type="ECO:0000256" key="4">
    <source>
        <dbReference type="ARBA" id="ARBA00022989"/>
    </source>
</evidence>
<accession>A0AAD9E4J3</accession>
<evidence type="ECO:0000313" key="9">
    <source>
        <dbReference type="EMBL" id="KAK1804841.1"/>
    </source>
</evidence>
<feature type="region of interest" description="Disordered" evidence="7">
    <location>
        <begin position="1241"/>
        <end position="1281"/>
    </location>
</feature>
<evidence type="ECO:0000256" key="7">
    <source>
        <dbReference type="SAM" id="MobiDB-lite"/>
    </source>
</evidence>
<feature type="transmembrane region" description="Helical" evidence="8">
    <location>
        <begin position="968"/>
        <end position="988"/>
    </location>
</feature>
<dbReference type="GO" id="GO:0005634">
    <property type="term" value="C:nucleus"/>
    <property type="evidence" value="ECO:0007669"/>
    <property type="project" value="InterPro"/>
</dbReference>
<feature type="region of interest" description="Disordered" evidence="7">
    <location>
        <begin position="861"/>
        <end position="888"/>
    </location>
</feature>
<feature type="compositionally biased region" description="Low complexity" evidence="7">
    <location>
        <begin position="1200"/>
        <end position="1215"/>
    </location>
</feature>
<feature type="compositionally biased region" description="Acidic residues" evidence="7">
    <location>
        <begin position="102"/>
        <end position="122"/>
    </location>
</feature>
<feature type="compositionally biased region" description="Pro residues" evidence="7">
    <location>
        <begin position="542"/>
        <end position="552"/>
    </location>
</feature>
<feature type="repeat" description="MBT" evidence="6">
    <location>
        <begin position="362"/>
        <end position="398"/>
    </location>
</feature>
<organism evidence="9 10">
    <name type="scientific">Electrophorus voltai</name>
    <dbReference type="NCBI Taxonomy" id="2609070"/>
    <lineage>
        <taxon>Eukaryota</taxon>
        <taxon>Metazoa</taxon>
        <taxon>Chordata</taxon>
        <taxon>Craniata</taxon>
        <taxon>Vertebrata</taxon>
        <taxon>Euteleostomi</taxon>
        <taxon>Actinopterygii</taxon>
        <taxon>Neopterygii</taxon>
        <taxon>Teleostei</taxon>
        <taxon>Ostariophysi</taxon>
        <taxon>Gymnotiformes</taxon>
        <taxon>Gymnotoidei</taxon>
        <taxon>Gymnotidae</taxon>
        <taxon>Electrophorus</taxon>
    </lineage>
</organism>
<dbReference type="PROSITE" id="PS51079">
    <property type="entry name" value="MBT"/>
    <property type="match status" value="3"/>
</dbReference>
<feature type="compositionally biased region" description="Polar residues" evidence="7">
    <location>
        <begin position="1156"/>
        <end position="1168"/>
    </location>
</feature>
<dbReference type="EMBL" id="JAROKS010000003">
    <property type="protein sequence ID" value="KAK1804841.1"/>
    <property type="molecule type" value="Genomic_DNA"/>
</dbReference>
<dbReference type="PANTHER" id="PTHR31815:SF0">
    <property type="entry name" value="TRANSMEMBRANE PROTEIN 200A"/>
    <property type="match status" value="1"/>
</dbReference>
<feature type="compositionally biased region" description="Basic and acidic residues" evidence="7">
    <location>
        <begin position="472"/>
        <end position="497"/>
    </location>
</feature>
<keyword evidence="5 8" id="KW-0472">Membrane</keyword>
<evidence type="ECO:0000256" key="1">
    <source>
        <dbReference type="ARBA" id="ARBA00004141"/>
    </source>
</evidence>
<evidence type="ECO:0000256" key="6">
    <source>
        <dbReference type="PROSITE-ProRule" id="PRU00459"/>
    </source>
</evidence>
<dbReference type="Pfam" id="PF10177">
    <property type="entry name" value="DUF2371"/>
    <property type="match status" value="1"/>
</dbReference>
<dbReference type="InterPro" id="IPR018787">
    <property type="entry name" value="DUF2371_TMEM200"/>
</dbReference>
<feature type="region of interest" description="Disordered" evidence="7">
    <location>
        <begin position="1062"/>
        <end position="1088"/>
    </location>
</feature>
<dbReference type="InterPro" id="IPR004092">
    <property type="entry name" value="Mbt"/>
</dbReference>
<name>A0AAD9E4J3_9TELE</name>
<evidence type="ECO:0000256" key="5">
    <source>
        <dbReference type="ARBA" id="ARBA00023136"/>
    </source>
</evidence>
<evidence type="ECO:0000313" key="10">
    <source>
        <dbReference type="Proteomes" id="UP001239994"/>
    </source>
</evidence>
<dbReference type="SUPFAM" id="SSF63748">
    <property type="entry name" value="Tudor/PWWP/MBT"/>
    <property type="match status" value="3"/>
</dbReference>
<feature type="transmembrane region" description="Helical" evidence="8">
    <location>
        <begin position="904"/>
        <end position="926"/>
    </location>
</feature>
<feature type="region of interest" description="Disordered" evidence="7">
    <location>
        <begin position="73"/>
        <end position="142"/>
    </location>
</feature>
<dbReference type="GO" id="GO:0016020">
    <property type="term" value="C:membrane"/>
    <property type="evidence" value="ECO:0007669"/>
    <property type="project" value="UniProtKB-SubCell"/>
</dbReference>
<evidence type="ECO:0000256" key="8">
    <source>
        <dbReference type="SAM" id="Phobius"/>
    </source>
</evidence>
<dbReference type="GO" id="GO:0006355">
    <property type="term" value="P:regulation of DNA-templated transcription"/>
    <property type="evidence" value="ECO:0007669"/>
    <property type="project" value="InterPro"/>
</dbReference>
<proteinExistence type="inferred from homology"/>
<reference evidence="9" key="1">
    <citation type="submission" date="2023-03" db="EMBL/GenBank/DDBJ databases">
        <title>Electrophorus voltai genome.</title>
        <authorList>
            <person name="Bian C."/>
        </authorList>
    </citation>
    <scope>NUCLEOTIDE SEQUENCE</scope>
    <source>
        <strain evidence="9">CB-2022</strain>
        <tissue evidence="9">Muscle</tissue>
    </source>
</reference>
<feature type="compositionally biased region" description="Low complexity" evidence="7">
    <location>
        <begin position="1078"/>
        <end position="1087"/>
    </location>
</feature>